<dbReference type="Gene3D" id="1.10.357.20">
    <property type="entry name" value="SLC41 divalent cation transporters, integral membrane domain"/>
    <property type="match status" value="1"/>
</dbReference>
<evidence type="ECO:0000256" key="3">
    <source>
        <dbReference type="ARBA" id="ARBA00022448"/>
    </source>
</evidence>
<feature type="domain" description="SLC41A/MgtE integral membrane" evidence="9">
    <location>
        <begin position="8"/>
        <end position="78"/>
    </location>
</feature>
<dbReference type="Proteomes" id="UP000474061">
    <property type="component" value="Unassembled WGS sequence"/>
</dbReference>
<keyword evidence="5" id="KW-0460">Magnesium</keyword>
<evidence type="ECO:0000256" key="4">
    <source>
        <dbReference type="ARBA" id="ARBA00022692"/>
    </source>
</evidence>
<feature type="transmembrane region" description="Helical" evidence="8">
    <location>
        <begin position="47"/>
        <end position="69"/>
    </location>
</feature>
<evidence type="ECO:0000256" key="6">
    <source>
        <dbReference type="ARBA" id="ARBA00022989"/>
    </source>
</evidence>
<reference evidence="10" key="1">
    <citation type="submission" date="2019-05" db="EMBL/GenBank/DDBJ databases">
        <authorList>
            <person name="Castillo A."/>
            <person name="Giampetruzzi A."/>
            <person name="Landa B."/>
            <person name="Saponari M."/>
            <person name="Almeida R.P.P."/>
            <person name="Moralejo E."/>
            <person name="Marco-Noales E."/>
            <person name="Velasco-Amo M.P."/>
            <person name="Roman-Ecija M."/>
            <person name="Navarro I."/>
            <person name="Monterde A."/>
            <person name="Barbe S."/>
        </authorList>
    </citation>
    <scope>NUCLEOTIDE SEQUENCE</scope>
    <source>
        <strain evidence="10">XYL1981</strain>
    </source>
</reference>
<dbReference type="InterPro" id="IPR006667">
    <property type="entry name" value="SLC41_membr_dom"/>
</dbReference>
<keyword evidence="4 8" id="KW-0812">Transmembrane</keyword>
<protein>
    <submittedName>
        <fullName evidence="10">Magnesium transporter</fullName>
    </submittedName>
</protein>
<organism evidence="10 11">
    <name type="scientific">Xylella fastidiosa subsp. multiplex</name>
    <dbReference type="NCBI Taxonomy" id="644357"/>
    <lineage>
        <taxon>Bacteria</taxon>
        <taxon>Pseudomonadati</taxon>
        <taxon>Pseudomonadota</taxon>
        <taxon>Gammaproteobacteria</taxon>
        <taxon>Lysobacterales</taxon>
        <taxon>Lysobacteraceae</taxon>
        <taxon>Xylella</taxon>
    </lineage>
</organism>
<dbReference type="PANTHER" id="PTHR41394">
    <property type="entry name" value="MAGNESIUM TRANSPORTER MGTE"/>
    <property type="match status" value="1"/>
</dbReference>
<comment type="caution">
    <text evidence="10">The sequence shown here is derived from an EMBL/GenBank/DDBJ whole genome shotgun (WGS) entry which is preliminary data.</text>
</comment>
<evidence type="ECO:0000313" key="11">
    <source>
        <dbReference type="Proteomes" id="UP000474061"/>
    </source>
</evidence>
<dbReference type="SUPFAM" id="SSF161093">
    <property type="entry name" value="MgtE membrane domain-like"/>
    <property type="match status" value="1"/>
</dbReference>
<accession>A0A9Q4MKT2</accession>
<comment type="subcellular location">
    <subcellularLocation>
        <location evidence="1">Membrane</location>
        <topology evidence="1">Multi-pass membrane protein</topology>
    </subcellularLocation>
</comment>
<dbReference type="PANTHER" id="PTHR41394:SF5">
    <property type="entry name" value="SLC41A_MGTE INTEGRAL MEMBRANE DOMAIN-CONTAINING PROTEIN"/>
    <property type="match status" value="1"/>
</dbReference>
<keyword evidence="7 8" id="KW-0472">Membrane</keyword>
<name>A0A9Q4MKT2_XYLFS</name>
<evidence type="ECO:0000256" key="2">
    <source>
        <dbReference type="ARBA" id="ARBA00009749"/>
    </source>
</evidence>
<dbReference type="InterPro" id="IPR036739">
    <property type="entry name" value="SLC41_membr_dom_sf"/>
</dbReference>
<dbReference type="GO" id="GO:0016020">
    <property type="term" value="C:membrane"/>
    <property type="evidence" value="ECO:0007669"/>
    <property type="project" value="UniProtKB-SubCell"/>
</dbReference>
<evidence type="ECO:0000256" key="5">
    <source>
        <dbReference type="ARBA" id="ARBA00022842"/>
    </source>
</evidence>
<evidence type="ECO:0000256" key="7">
    <source>
        <dbReference type="ARBA" id="ARBA00023136"/>
    </source>
</evidence>
<dbReference type="Pfam" id="PF01769">
    <property type="entry name" value="MgtE"/>
    <property type="match status" value="1"/>
</dbReference>
<evidence type="ECO:0000313" key="10">
    <source>
        <dbReference type="EMBL" id="MRU24457.1"/>
    </source>
</evidence>
<keyword evidence="6 8" id="KW-1133">Transmembrane helix</keyword>
<gene>
    <name evidence="10" type="ORF">FG476_10460</name>
</gene>
<dbReference type="AlphaFoldDB" id="A0A9Q4MKT2"/>
<reference evidence="10" key="2">
    <citation type="journal article" date="2020" name="Appl. Environ. Microbiol.">
        <title>Multiple intercontinental introductions associated with the emergence of a plant pathogen in Europe.</title>
        <authorList>
            <person name="Landa B.B."/>
            <person name="Castillo A.I."/>
            <person name="Giampetruzzi A."/>
            <person name="Kahn A."/>
            <person name="Roman-Ecija M."/>
            <person name="Velasco-Amo M.P."/>
            <person name="Navas-Cortes J.A."/>
            <person name="Marco-Noales E."/>
            <person name="Barbe S."/>
            <person name="Moralejo E."/>
            <person name="Coletta-Filho H.D."/>
            <person name="Saldarelli P."/>
            <person name="Saponari M."/>
            <person name="Almeida R.P.P."/>
        </authorList>
    </citation>
    <scope>NUCLEOTIDE SEQUENCE</scope>
    <source>
        <strain evidence="10">XYL1981</strain>
    </source>
</reference>
<evidence type="ECO:0000256" key="8">
    <source>
        <dbReference type="SAM" id="Phobius"/>
    </source>
</evidence>
<evidence type="ECO:0000259" key="9">
    <source>
        <dbReference type="Pfam" id="PF01769"/>
    </source>
</evidence>
<comment type="similarity">
    <text evidence="2">Belongs to the SLC41A transporter family.</text>
</comment>
<dbReference type="GO" id="GO:0008324">
    <property type="term" value="F:monoatomic cation transmembrane transporter activity"/>
    <property type="evidence" value="ECO:0007669"/>
    <property type="project" value="InterPro"/>
</dbReference>
<sequence length="79" mass="8223">MTLTALTPTVASIGGNAGTQVLAVMVRSLALGQISTPNVLPLLKKEIAVTFINGISLNVSLGIIVLLWLKQPLLSLVIC</sequence>
<proteinExistence type="inferred from homology"/>
<evidence type="ECO:0000256" key="1">
    <source>
        <dbReference type="ARBA" id="ARBA00004141"/>
    </source>
</evidence>
<dbReference type="EMBL" id="VDCJ01000351">
    <property type="protein sequence ID" value="MRU24457.1"/>
    <property type="molecule type" value="Genomic_DNA"/>
</dbReference>
<keyword evidence="3" id="KW-0813">Transport</keyword>